<sequence>MLVRPLFAALTQTDDFAGVVATAKYGEPGLPPRFVPYYYDQGAPGIEHTNLSSHNIMASADGRFRVSGFGLTRVKSFLRDKGHARDDDGFVSEWLAPELRDDARYAPHAGKADVYSFGVVMRHHPSPKLAKSVVRDEYPPLPLPRRLPTVPAGYLALMHQCCSLHPINRPSFSHIKSCLGDLASSL</sequence>
<dbReference type="Proteomes" id="UP000011083">
    <property type="component" value="Unassembled WGS sequence"/>
</dbReference>
<evidence type="ECO:0000313" key="4">
    <source>
        <dbReference type="EMBL" id="ELR22359.1"/>
    </source>
</evidence>
<dbReference type="RefSeq" id="XP_004367615.1">
    <property type="nucleotide sequence ID" value="XM_004367558.1"/>
</dbReference>
<dbReference type="InterPro" id="IPR001245">
    <property type="entry name" value="Ser-Thr/Tyr_kinase_cat_dom"/>
</dbReference>
<dbReference type="EMBL" id="KB007885">
    <property type="protein sequence ID" value="ELR22359.1"/>
    <property type="molecule type" value="Genomic_DNA"/>
</dbReference>
<evidence type="ECO:0000256" key="2">
    <source>
        <dbReference type="ARBA" id="ARBA00022840"/>
    </source>
</evidence>
<dbReference type="GO" id="GO:0005524">
    <property type="term" value="F:ATP binding"/>
    <property type="evidence" value="ECO:0007669"/>
    <property type="project" value="UniProtKB-KW"/>
</dbReference>
<dbReference type="OrthoDB" id="4062651at2759"/>
<protein>
    <submittedName>
        <fullName evidence="4">Protein kinase</fullName>
    </submittedName>
</protein>
<dbReference type="InterPro" id="IPR000719">
    <property type="entry name" value="Prot_kinase_dom"/>
</dbReference>
<dbReference type="KEGG" id="acan:ACA1_253460"/>
<proteinExistence type="predicted"/>
<keyword evidence="4" id="KW-0808">Transferase</keyword>
<dbReference type="PROSITE" id="PS50011">
    <property type="entry name" value="PROTEIN_KINASE_DOM"/>
    <property type="match status" value="1"/>
</dbReference>
<feature type="domain" description="Protein kinase" evidence="3">
    <location>
        <begin position="1"/>
        <end position="186"/>
    </location>
</feature>
<dbReference type="InterPro" id="IPR051681">
    <property type="entry name" value="Ser/Thr_Kinases-Pseudokinases"/>
</dbReference>
<keyword evidence="1" id="KW-0547">Nucleotide-binding</keyword>
<evidence type="ECO:0000313" key="5">
    <source>
        <dbReference type="Proteomes" id="UP000011083"/>
    </source>
</evidence>
<reference evidence="4 5" key="1">
    <citation type="journal article" date="2013" name="Genome Biol.">
        <title>Genome of Acanthamoeba castellanii highlights extensive lateral gene transfer and early evolution of tyrosine kinase signaling.</title>
        <authorList>
            <person name="Clarke M."/>
            <person name="Lohan A.J."/>
            <person name="Liu B."/>
            <person name="Lagkouvardos I."/>
            <person name="Roy S."/>
            <person name="Zafar N."/>
            <person name="Bertelli C."/>
            <person name="Schilde C."/>
            <person name="Kianianmomeni A."/>
            <person name="Burglin T.R."/>
            <person name="Frech C."/>
            <person name="Turcotte B."/>
            <person name="Kopec K.O."/>
            <person name="Synnott J.M."/>
            <person name="Choo C."/>
            <person name="Paponov I."/>
            <person name="Finkler A."/>
            <person name="Soon Heng Tan C."/>
            <person name="Hutchins A.P."/>
            <person name="Weinmeier T."/>
            <person name="Rattei T."/>
            <person name="Chu J.S."/>
            <person name="Gimenez G."/>
            <person name="Irimia M."/>
            <person name="Rigden D.J."/>
            <person name="Fitzpatrick D.A."/>
            <person name="Lorenzo-Morales J."/>
            <person name="Bateman A."/>
            <person name="Chiu C.H."/>
            <person name="Tang P."/>
            <person name="Hegemann P."/>
            <person name="Fromm H."/>
            <person name="Raoult D."/>
            <person name="Greub G."/>
            <person name="Miranda-Saavedra D."/>
            <person name="Chen N."/>
            <person name="Nash P."/>
            <person name="Ginger M.L."/>
            <person name="Horn M."/>
            <person name="Schaap P."/>
            <person name="Caler L."/>
            <person name="Loftus B."/>
        </authorList>
    </citation>
    <scope>NUCLEOTIDE SEQUENCE [LARGE SCALE GENOMIC DNA]</scope>
    <source>
        <strain evidence="4 5">Neff</strain>
    </source>
</reference>
<name>L8HA02_ACACF</name>
<organism evidence="4 5">
    <name type="scientific">Acanthamoeba castellanii (strain ATCC 30010 / Neff)</name>
    <dbReference type="NCBI Taxonomy" id="1257118"/>
    <lineage>
        <taxon>Eukaryota</taxon>
        <taxon>Amoebozoa</taxon>
        <taxon>Discosea</taxon>
        <taxon>Longamoebia</taxon>
        <taxon>Centramoebida</taxon>
        <taxon>Acanthamoebidae</taxon>
        <taxon>Acanthamoeba</taxon>
    </lineage>
</organism>
<evidence type="ECO:0000256" key="1">
    <source>
        <dbReference type="ARBA" id="ARBA00022741"/>
    </source>
</evidence>
<dbReference type="Gene3D" id="1.10.510.10">
    <property type="entry name" value="Transferase(Phosphotransferase) domain 1"/>
    <property type="match status" value="1"/>
</dbReference>
<evidence type="ECO:0000259" key="3">
    <source>
        <dbReference type="PROSITE" id="PS50011"/>
    </source>
</evidence>
<dbReference type="PANTHER" id="PTHR44329">
    <property type="entry name" value="SERINE/THREONINE-PROTEIN KINASE TNNI3K-RELATED"/>
    <property type="match status" value="1"/>
</dbReference>
<keyword evidence="4" id="KW-0418">Kinase</keyword>
<dbReference type="Pfam" id="PF07714">
    <property type="entry name" value="PK_Tyr_Ser-Thr"/>
    <property type="match status" value="1"/>
</dbReference>
<dbReference type="GO" id="GO:0004674">
    <property type="term" value="F:protein serine/threonine kinase activity"/>
    <property type="evidence" value="ECO:0007669"/>
    <property type="project" value="TreeGrafter"/>
</dbReference>
<dbReference type="AlphaFoldDB" id="L8HA02"/>
<dbReference type="GeneID" id="14923293"/>
<accession>L8HA02</accession>
<gene>
    <name evidence="4" type="ORF">ACA1_253460</name>
</gene>
<keyword evidence="2" id="KW-0067">ATP-binding</keyword>
<keyword evidence="5" id="KW-1185">Reference proteome</keyword>
<dbReference type="InterPro" id="IPR011009">
    <property type="entry name" value="Kinase-like_dom_sf"/>
</dbReference>
<dbReference type="SUPFAM" id="SSF56112">
    <property type="entry name" value="Protein kinase-like (PK-like)"/>
    <property type="match status" value="1"/>
</dbReference>
<dbReference type="STRING" id="1257118.L8HA02"/>
<dbReference type="VEuPathDB" id="AmoebaDB:ACA1_253460"/>